<dbReference type="AlphaFoldDB" id="A0A1G9DKH3"/>
<name>A0A1G9DKH3_ACTMZ</name>
<proteinExistence type="predicted"/>
<reference evidence="3" key="1">
    <citation type="submission" date="2016-10" db="EMBL/GenBank/DDBJ databases">
        <authorList>
            <person name="Varghese N."/>
            <person name="Submissions S."/>
        </authorList>
    </citation>
    <scope>NUCLEOTIDE SEQUENCE [LARGE SCALE GENOMIC DNA]</scope>
    <source>
        <strain evidence="3">DSM 45460</strain>
    </source>
</reference>
<evidence type="ECO:0000313" key="2">
    <source>
        <dbReference type="EMBL" id="SDK64349.1"/>
    </source>
</evidence>
<evidence type="ECO:0000259" key="1">
    <source>
        <dbReference type="Pfam" id="PF04607"/>
    </source>
</evidence>
<feature type="domain" description="RelA/SpoT" evidence="1">
    <location>
        <begin position="4"/>
        <end position="67"/>
    </location>
</feature>
<accession>A0A1G9DKH3</accession>
<keyword evidence="3" id="KW-1185">Reference proteome</keyword>
<gene>
    <name evidence="2" type="ORF">SAMN04487820_110151</name>
</gene>
<sequence length="100" mass="11074">MVTQRLKRIESIVGKLVRDKPRLGEIEDIAGCRAVLPDLNKVRDASEQLANARSLTISKLRDYNSLPTLVVTVRYTTGVAGTGSKLKFSFVRRTNRSGLS</sequence>
<evidence type="ECO:0000313" key="3">
    <source>
        <dbReference type="Proteomes" id="UP000199213"/>
    </source>
</evidence>
<dbReference type="InterPro" id="IPR007685">
    <property type="entry name" value="RelA_SpoT"/>
</dbReference>
<dbReference type="Proteomes" id="UP000199213">
    <property type="component" value="Unassembled WGS sequence"/>
</dbReference>
<organism evidence="2 3">
    <name type="scientific">Actinopolyspora mzabensis</name>
    <dbReference type="NCBI Taxonomy" id="995066"/>
    <lineage>
        <taxon>Bacteria</taxon>
        <taxon>Bacillati</taxon>
        <taxon>Actinomycetota</taxon>
        <taxon>Actinomycetes</taxon>
        <taxon>Actinopolysporales</taxon>
        <taxon>Actinopolysporaceae</taxon>
        <taxon>Actinopolyspora</taxon>
    </lineage>
</organism>
<dbReference type="GO" id="GO:0015969">
    <property type="term" value="P:guanosine tetraphosphate metabolic process"/>
    <property type="evidence" value="ECO:0007669"/>
    <property type="project" value="InterPro"/>
</dbReference>
<dbReference type="InterPro" id="IPR043519">
    <property type="entry name" value="NT_sf"/>
</dbReference>
<protein>
    <recommendedName>
        <fullName evidence="1">RelA/SpoT domain-containing protein</fullName>
    </recommendedName>
</protein>
<dbReference type="Gene3D" id="3.30.460.10">
    <property type="entry name" value="Beta Polymerase, domain 2"/>
    <property type="match status" value="1"/>
</dbReference>
<dbReference type="Pfam" id="PF04607">
    <property type="entry name" value="RelA_SpoT"/>
    <property type="match status" value="1"/>
</dbReference>
<dbReference type="SUPFAM" id="SSF81301">
    <property type="entry name" value="Nucleotidyltransferase"/>
    <property type="match status" value="1"/>
</dbReference>
<dbReference type="EMBL" id="FNFM01000010">
    <property type="protein sequence ID" value="SDK64349.1"/>
    <property type="molecule type" value="Genomic_DNA"/>
</dbReference>